<evidence type="ECO:0000313" key="1">
    <source>
        <dbReference type="EMBL" id="MEW2361348.1"/>
    </source>
</evidence>
<dbReference type="Proteomes" id="UP001553843">
    <property type="component" value="Unassembled WGS sequence"/>
</dbReference>
<comment type="caution">
    <text evidence="1">The sequence shown here is derived from an EMBL/GenBank/DDBJ whole genome shotgun (WGS) entry which is preliminary data.</text>
</comment>
<protein>
    <submittedName>
        <fullName evidence="1">Uncharacterized protein</fullName>
    </submittedName>
</protein>
<gene>
    <name evidence="1" type="ORF">AB0887_05150</name>
</gene>
<sequence length="121" mass="13431">MTGMRLAPLMDHRQILGDRYYAYLETFAQNAQAVQDLPNGSGLDHLNALAYEVHTDLCHLLRMDMGQHADPAIAAKLDEAAAVTQDYPAQEADYATVHQHACRAATYVRLLVRLAQTPRAL</sequence>
<organism evidence="1 2">
    <name type="scientific">Streptomyces huasconensis</name>
    <dbReference type="NCBI Taxonomy" id="1854574"/>
    <lineage>
        <taxon>Bacteria</taxon>
        <taxon>Bacillati</taxon>
        <taxon>Actinomycetota</taxon>
        <taxon>Actinomycetes</taxon>
        <taxon>Kitasatosporales</taxon>
        <taxon>Streptomycetaceae</taxon>
        <taxon>Streptomyces</taxon>
    </lineage>
</organism>
<accession>A0ABV3LPG6</accession>
<dbReference type="EMBL" id="JBEYRS010000002">
    <property type="protein sequence ID" value="MEW2361348.1"/>
    <property type="molecule type" value="Genomic_DNA"/>
</dbReference>
<name>A0ABV3LPG6_9ACTN</name>
<keyword evidence="2" id="KW-1185">Reference proteome</keyword>
<evidence type="ECO:0000313" key="2">
    <source>
        <dbReference type="Proteomes" id="UP001553843"/>
    </source>
</evidence>
<reference evidence="1 2" key="1">
    <citation type="submission" date="2024-06" db="EMBL/GenBank/DDBJ databases">
        <title>The Natural Products Discovery Center: Release of the First 8490 Sequenced Strains for Exploring Actinobacteria Biosynthetic Diversity.</title>
        <authorList>
            <person name="Kalkreuter E."/>
            <person name="Kautsar S.A."/>
            <person name="Yang D."/>
            <person name="Bader C.D."/>
            <person name="Teijaro C.N."/>
            <person name="Fluegel L."/>
            <person name="Davis C.M."/>
            <person name="Simpson J.R."/>
            <person name="Lauterbach L."/>
            <person name="Steele A.D."/>
            <person name="Gui C."/>
            <person name="Meng S."/>
            <person name="Li G."/>
            <person name="Viehrig K."/>
            <person name="Ye F."/>
            <person name="Su P."/>
            <person name="Kiefer A.F."/>
            <person name="Nichols A."/>
            <person name="Cepeda A.J."/>
            <person name="Yan W."/>
            <person name="Fan B."/>
            <person name="Jiang Y."/>
            <person name="Adhikari A."/>
            <person name="Zheng C.-J."/>
            <person name="Schuster L."/>
            <person name="Cowan T.M."/>
            <person name="Smanski M.J."/>
            <person name="Chevrette M.G."/>
            <person name="De Carvalho L.P.S."/>
            <person name="Shen B."/>
        </authorList>
    </citation>
    <scope>NUCLEOTIDE SEQUENCE [LARGE SCALE GENOMIC DNA]</scope>
    <source>
        <strain evidence="1 2">NPDC047833</strain>
    </source>
</reference>
<proteinExistence type="predicted"/>
<dbReference type="RefSeq" id="WP_359775041.1">
    <property type="nucleotide sequence ID" value="NZ_JBEYRR010000002.1"/>
</dbReference>